<protein>
    <submittedName>
        <fullName evidence="2">Uncharacterized protein</fullName>
    </submittedName>
</protein>
<sequence length="355" mass="38004">PDSRPSQVSNKRPATRIVTFKDGSSQAVKGSRAAPPTGARHSSPSNKVSTKKEKSAISAEKKKVYAPKPKEKDQTVPSSERGTGMKPARGTCKIKRSTKMKKGKRTSPDREKPGCVQKGEAAPKPKPAVPGDKSPSQLHNDLELMTSRLSRHSMKPWLNYHTLQYGLSCDFPTLTNVPRCCESDLCILPDSMEAPDPRPTSERLDSAQTCDLARPDTADAAREADAADAADAADVADVAGESCGADQCSVPWAQARASDDDVKPVHADEAQEERRQCAVSPMDPSSGGSSEGCEGGVPRDDGTAELRGACTDWCGLQSYGSFAGRPSWVWEALKHSATWEGHNCTATQIVSDDQV</sequence>
<feature type="non-terminal residue" evidence="2">
    <location>
        <position position="1"/>
    </location>
</feature>
<name>A0A3S1BKT5_ELYCH</name>
<feature type="compositionally biased region" description="Basic residues" evidence="1">
    <location>
        <begin position="92"/>
        <end position="105"/>
    </location>
</feature>
<comment type="caution">
    <text evidence="2">The sequence shown here is derived from an EMBL/GenBank/DDBJ whole genome shotgun (WGS) entry which is preliminary data.</text>
</comment>
<proteinExistence type="predicted"/>
<feature type="region of interest" description="Disordered" evidence="1">
    <location>
        <begin position="1"/>
        <end position="138"/>
    </location>
</feature>
<feature type="region of interest" description="Disordered" evidence="1">
    <location>
        <begin position="267"/>
        <end position="304"/>
    </location>
</feature>
<dbReference type="OrthoDB" id="10688164at2759"/>
<feature type="compositionally biased region" description="Polar residues" evidence="1">
    <location>
        <begin position="1"/>
        <end position="12"/>
    </location>
</feature>
<accession>A0A3S1BKT5</accession>
<dbReference type="Proteomes" id="UP000271974">
    <property type="component" value="Unassembled WGS sequence"/>
</dbReference>
<feature type="compositionally biased region" description="Basic and acidic residues" evidence="1">
    <location>
        <begin position="50"/>
        <end position="74"/>
    </location>
</feature>
<organism evidence="2 3">
    <name type="scientific">Elysia chlorotica</name>
    <name type="common">Eastern emerald elysia</name>
    <name type="synonym">Sea slug</name>
    <dbReference type="NCBI Taxonomy" id="188477"/>
    <lineage>
        <taxon>Eukaryota</taxon>
        <taxon>Metazoa</taxon>
        <taxon>Spiralia</taxon>
        <taxon>Lophotrochozoa</taxon>
        <taxon>Mollusca</taxon>
        <taxon>Gastropoda</taxon>
        <taxon>Heterobranchia</taxon>
        <taxon>Euthyneura</taxon>
        <taxon>Panpulmonata</taxon>
        <taxon>Sacoglossa</taxon>
        <taxon>Placobranchoidea</taxon>
        <taxon>Plakobranchidae</taxon>
        <taxon>Elysia</taxon>
    </lineage>
</organism>
<evidence type="ECO:0000256" key="1">
    <source>
        <dbReference type="SAM" id="MobiDB-lite"/>
    </source>
</evidence>
<keyword evidence="3" id="KW-1185">Reference proteome</keyword>
<dbReference type="EMBL" id="RQTK01000150">
    <property type="protein sequence ID" value="RUS86095.1"/>
    <property type="molecule type" value="Genomic_DNA"/>
</dbReference>
<evidence type="ECO:0000313" key="3">
    <source>
        <dbReference type="Proteomes" id="UP000271974"/>
    </source>
</evidence>
<feature type="compositionally biased region" description="Basic and acidic residues" evidence="1">
    <location>
        <begin position="267"/>
        <end position="276"/>
    </location>
</feature>
<reference evidence="2 3" key="1">
    <citation type="submission" date="2019-01" db="EMBL/GenBank/DDBJ databases">
        <title>A draft genome assembly of the solar-powered sea slug Elysia chlorotica.</title>
        <authorList>
            <person name="Cai H."/>
            <person name="Li Q."/>
            <person name="Fang X."/>
            <person name="Li J."/>
            <person name="Curtis N.E."/>
            <person name="Altenburger A."/>
            <person name="Shibata T."/>
            <person name="Feng M."/>
            <person name="Maeda T."/>
            <person name="Schwartz J.A."/>
            <person name="Shigenobu S."/>
            <person name="Lundholm N."/>
            <person name="Nishiyama T."/>
            <person name="Yang H."/>
            <person name="Hasebe M."/>
            <person name="Li S."/>
            <person name="Pierce S.K."/>
            <person name="Wang J."/>
        </authorList>
    </citation>
    <scope>NUCLEOTIDE SEQUENCE [LARGE SCALE GENOMIC DNA]</scope>
    <source>
        <strain evidence="2">EC2010</strain>
        <tissue evidence="2">Whole organism of an adult</tissue>
    </source>
</reference>
<evidence type="ECO:0000313" key="2">
    <source>
        <dbReference type="EMBL" id="RUS86095.1"/>
    </source>
</evidence>
<dbReference type="AlphaFoldDB" id="A0A3S1BKT5"/>
<gene>
    <name evidence="2" type="ORF">EGW08_006115</name>
</gene>